<dbReference type="Gene3D" id="2.60.40.3440">
    <property type="match status" value="2"/>
</dbReference>
<evidence type="ECO:0000313" key="9">
    <source>
        <dbReference type="EMBL" id="RFF30550.1"/>
    </source>
</evidence>
<dbReference type="GO" id="GO:0050839">
    <property type="term" value="F:cell adhesion molecule binding"/>
    <property type="evidence" value="ECO:0007669"/>
    <property type="project" value="TreeGrafter"/>
</dbReference>
<dbReference type="PANTHER" id="PTHR11640">
    <property type="entry name" value="NEPHRIN"/>
    <property type="match status" value="1"/>
</dbReference>
<keyword evidence="6" id="KW-1133">Transmembrane helix</keyword>
<dbReference type="Proteomes" id="UP000260351">
    <property type="component" value="Unassembled WGS sequence"/>
</dbReference>
<evidence type="ECO:0000256" key="3">
    <source>
        <dbReference type="ARBA" id="ARBA00023157"/>
    </source>
</evidence>
<feature type="domain" description="Dystroglycan-type cadherin-like" evidence="8">
    <location>
        <begin position="739"/>
        <end position="829"/>
    </location>
</feature>
<dbReference type="GO" id="GO:0005911">
    <property type="term" value="C:cell-cell junction"/>
    <property type="evidence" value="ECO:0007669"/>
    <property type="project" value="TreeGrafter"/>
</dbReference>
<comment type="subcellular location">
    <subcellularLocation>
        <location evidence="1">Membrane</location>
        <topology evidence="1">Single-pass type I membrane protein</topology>
    </subcellularLocation>
</comment>
<gene>
    <name evidence="9" type="ORF">DZC52_07405</name>
</gene>
<evidence type="ECO:0000256" key="6">
    <source>
        <dbReference type="SAM" id="Phobius"/>
    </source>
</evidence>
<feature type="domain" description="Dystroglycan-type cadherin-like" evidence="8">
    <location>
        <begin position="832"/>
        <end position="916"/>
    </location>
</feature>
<dbReference type="SMART" id="SM00736">
    <property type="entry name" value="CADG"/>
    <property type="match status" value="4"/>
</dbReference>
<dbReference type="InterPro" id="IPR015919">
    <property type="entry name" value="Cadherin-like_sf"/>
</dbReference>
<keyword evidence="2 6" id="KW-0472">Membrane</keyword>
<keyword evidence="7" id="KW-0732">Signal</keyword>
<keyword evidence="3" id="KW-1015">Disulfide bond</keyword>
<accession>A0A3E1K8W7</accession>
<dbReference type="EMBL" id="QUZK01000034">
    <property type="protein sequence ID" value="RFF30550.1"/>
    <property type="molecule type" value="Genomic_DNA"/>
</dbReference>
<dbReference type="OrthoDB" id="7486720at2"/>
<keyword evidence="4" id="KW-0325">Glycoprotein</keyword>
<sequence length="2000" mass="196243">MNALRIGGLLLLVLASGAAQALTSQHEFLIDLDARTSTGCTVATPDGPFEGVEVIVRNTVETAGLAAADVTAVTRRDCVDPATDTFGPPVNVGGGWPVGVGEGMAGFHVIETSVAVPGSLRFRGARIGVVASNELGDNATLLEVNGNPIYLPGMTALAVPVATGIALFALALVMLALGLFMLGRRGRLTLISVLCLAGAGVAAAGAVYSGALADWDADDLLVQTSASDPEGGVDVRAVFGQRSGDGLTAFLRLDSALVFAAPPVPQADSYTTQLTSPINEGSASGLLANDDRGLPEADLVSFGGGDLSGTVTDHAAGATVSVGADGSLTVNADGSFDFQAESGFDGAFSFDYRLENVAGAVDATVTIEVQRPAGAVDDAFDVLAGDTLDTGSGALLANDTGWPAPQVSAFGGGDLGGTVDDNAAGDSVTVGADGSLSVSADGQVVFTPETGFTGDFVFDYRIDNPAGSDTATVTVTVNEAPAITSADNATCSVGSACDFAFTADGYPDPTITVSGTLPAGVTFNAGNEAIEGTPQAGSGAVYTLTVTAANGIGSDAEQTFTLTVNEAPAITSADNLACEVGAACDFTFTADGHPDPSFSLPGLPAGLSLDASSGVLSGQPDAGTGGEYNLVLEASNSEGNDTQNFTLTIGQPPEITSPASLTCEVGQACSLAFTADGYPAPGFSVAGTLPTGVGFDGTDTLSGTPQAGSGGEYSLTVTAANGIAPDDVQTLTLTVNEAPTITSSNAASCRTGQACSVQFTADGYPAPSFSLTGALPAGVSFDAGTGTISGTPAASAGGEYVLDLTAANGIAPDANQTFTLTVEQPPAITSGAAQTCAVGSPCGFSFTADGYPAPTITLGGALPAGVTFDGGTDTIGGTPQAGSGGQYSLTVTAANGVTPDATQSFTLTVNEAPVANDDPTGGIPAGSSPGSIPYHGSFDTALSVSAADGVLDNDTLGFPQAAITTPVPSAANGSVSLAADGSFVYTPDAGFTGLDSFQYCIENVATDSCATVTVAIGERPAAADDTYPATLVGNVGVDTTRSSGYTVLDLSAGDAVSLAVDATSNGDAVLNGDGSFEFNPAPGFSGGNATLTYSVTNGFGTATGTVTLPVGPDRVWFADNAAAAGGDGRVDSPFDTLAALDAAADQAGDVLFLHAGSGDYTGGVGLLDGQFLIGEAATVPIASIAGLSLPADSVLPATGGGRPSVANAAGSGVSLGANNLLRGFAVGDTAGPGIDGTDFGTLSASELDVTGSGAALSLDNGTANATFGTLASNSATGNAVDLVDVDGTLALGAGSLAGMSGAALRISGGTATIDYAGSLQKTSAGDFIGIRNRTGGNISLTGSLACSGGCGGGAAGSAVLTIANVTGGTLAFSGSSKSLEPAAPSGGLRLTNNAGATIDIDGNLGVTTSGGVGLFASGGGTLDMNIPTLALQADGAPALSVDGMTLVGEAASGILYVTSGALGNGVYAVSVANSQLPSGFTVGTNLVIDLDDAGESGGGVSLTNNTGRIAFTQWNRVNTNTTSALAASSAGTLEISPTSAGAAGTFEGTAVSISSTDLGSTGVTLTEVYNTNARGIVLENVTGAGGFSVTGSGSPTTVGSGGTLTGSPDNAVRLVGARNVSLGGMIVSNTGSHGIYGTGLSASTPGSGGNAFTFHDGEINAAGDGNDENAIHFGDAPNIDNVSDAVTLHNVIFDGYAENALHLANNTVAVDVSVTDSLLRNANTTTNSNGLLLQSLTGASASFDLTVTGTTFGQPFGGSSICCNGLTFNAQGTGIHSLVVQDNVFQNMSRAGGGQGLSVATTETGEMSVDISNNQFIDLDGAHVGLAPLEDSAMSGTIANNTFTAPNIRGVGISIVGDGEAGSVPGSTGSFTGAFLIQGNTIGSTGARMDRGLRLLSRDTANPAGRMDFTVENNVVHSLGSGGETILVNALDSATICADIVNNTVSTDASSFFDDIGLVQQDASVTNIAQTSMADVVTVNGGATVFTSGTINYAQSCNLP</sequence>
<dbReference type="GO" id="GO:0005886">
    <property type="term" value="C:plasma membrane"/>
    <property type="evidence" value="ECO:0007669"/>
    <property type="project" value="TreeGrafter"/>
</dbReference>
<dbReference type="InterPro" id="IPR013783">
    <property type="entry name" value="Ig-like_fold"/>
</dbReference>
<dbReference type="InterPro" id="IPR051275">
    <property type="entry name" value="Cell_adhesion_signaling"/>
</dbReference>
<dbReference type="Gene3D" id="2.60.40.10">
    <property type="entry name" value="Immunoglobulins"/>
    <property type="match status" value="5"/>
</dbReference>
<keyword evidence="5" id="KW-0393">Immunoglobulin domain</keyword>
<feature type="transmembrane region" description="Helical" evidence="6">
    <location>
        <begin position="157"/>
        <end position="181"/>
    </location>
</feature>
<feature type="domain" description="Dystroglycan-type cadherin-like" evidence="8">
    <location>
        <begin position="481"/>
        <end position="571"/>
    </location>
</feature>
<feature type="transmembrane region" description="Helical" evidence="6">
    <location>
        <begin position="188"/>
        <end position="208"/>
    </location>
</feature>
<dbReference type="Pfam" id="PF05345">
    <property type="entry name" value="He_PIG"/>
    <property type="match status" value="4"/>
</dbReference>
<comment type="caution">
    <text evidence="9">The sequence shown here is derived from an EMBL/GenBank/DDBJ whole genome shotgun (WGS) entry which is preliminary data.</text>
</comment>
<dbReference type="SUPFAM" id="SSF49313">
    <property type="entry name" value="Cadherin-like"/>
    <property type="match status" value="5"/>
</dbReference>
<dbReference type="GO" id="GO:0098609">
    <property type="term" value="P:cell-cell adhesion"/>
    <property type="evidence" value="ECO:0007669"/>
    <property type="project" value="TreeGrafter"/>
</dbReference>
<protein>
    <recommendedName>
        <fullName evidence="8">Dystroglycan-type cadherin-like domain-containing protein</fullName>
    </recommendedName>
</protein>
<reference evidence="9 10" key="1">
    <citation type="submission" date="2018-08" db="EMBL/GenBank/DDBJ databases">
        <title>Wenzhouxiangella salilacus sp. nov., a novel bacterium isolated from a saline lake in Xinjiang Province, China.</title>
        <authorList>
            <person name="Han S."/>
        </authorList>
    </citation>
    <scope>NUCLEOTIDE SEQUENCE [LARGE SCALE GENOMIC DNA]</scope>
    <source>
        <strain evidence="9 10">XDB06</strain>
    </source>
</reference>
<evidence type="ECO:0000256" key="5">
    <source>
        <dbReference type="ARBA" id="ARBA00023319"/>
    </source>
</evidence>
<keyword evidence="6" id="KW-0812">Transmembrane</keyword>
<dbReference type="Pfam" id="PF17963">
    <property type="entry name" value="Big_9"/>
    <property type="match status" value="4"/>
</dbReference>
<feature type="chain" id="PRO_5017575941" description="Dystroglycan-type cadherin-like domain-containing protein" evidence="7">
    <location>
        <begin position="22"/>
        <end position="2000"/>
    </location>
</feature>
<evidence type="ECO:0000256" key="2">
    <source>
        <dbReference type="ARBA" id="ARBA00023136"/>
    </source>
</evidence>
<dbReference type="InterPro" id="IPR006644">
    <property type="entry name" value="Cadg"/>
</dbReference>
<dbReference type="RefSeq" id="WP_116650492.1">
    <property type="nucleotide sequence ID" value="NZ_QUZK01000034.1"/>
</dbReference>
<feature type="domain" description="Dystroglycan-type cadherin-like" evidence="8">
    <location>
        <begin position="575"/>
        <end position="656"/>
    </location>
</feature>
<dbReference type="PANTHER" id="PTHR11640:SF31">
    <property type="entry name" value="IRREGULAR CHIASM C-ROUGHEST PROTEIN-RELATED"/>
    <property type="match status" value="1"/>
</dbReference>
<feature type="signal peptide" evidence="7">
    <location>
        <begin position="1"/>
        <end position="21"/>
    </location>
</feature>
<evidence type="ECO:0000313" key="10">
    <source>
        <dbReference type="Proteomes" id="UP000260351"/>
    </source>
</evidence>
<organism evidence="9 10">
    <name type="scientific">Wenzhouxiangella sediminis</name>
    <dbReference type="NCBI Taxonomy" id="1792836"/>
    <lineage>
        <taxon>Bacteria</taxon>
        <taxon>Pseudomonadati</taxon>
        <taxon>Pseudomonadota</taxon>
        <taxon>Gammaproteobacteria</taxon>
        <taxon>Chromatiales</taxon>
        <taxon>Wenzhouxiangellaceae</taxon>
        <taxon>Wenzhouxiangella</taxon>
    </lineage>
</organism>
<proteinExistence type="predicted"/>
<name>A0A3E1K8W7_9GAMM</name>
<dbReference type="GO" id="GO:0005509">
    <property type="term" value="F:calcium ion binding"/>
    <property type="evidence" value="ECO:0007669"/>
    <property type="project" value="InterPro"/>
</dbReference>
<evidence type="ECO:0000259" key="8">
    <source>
        <dbReference type="SMART" id="SM00736"/>
    </source>
</evidence>
<evidence type="ECO:0000256" key="1">
    <source>
        <dbReference type="ARBA" id="ARBA00004479"/>
    </source>
</evidence>
<evidence type="ECO:0000256" key="7">
    <source>
        <dbReference type="SAM" id="SignalP"/>
    </source>
</evidence>
<keyword evidence="10" id="KW-1185">Reference proteome</keyword>
<evidence type="ECO:0000256" key="4">
    <source>
        <dbReference type="ARBA" id="ARBA00023180"/>
    </source>
</evidence>